<proteinExistence type="predicted"/>
<dbReference type="EMBL" id="JBHUIW010000003">
    <property type="protein sequence ID" value="MFD2181430.1"/>
    <property type="molecule type" value="Genomic_DNA"/>
</dbReference>
<gene>
    <name evidence="1" type="ORF">ACFSOX_04640</name>
</gene>
<accession>A0ABW5AGT3</accession>
<dbReference type="RefSeq" id="WP_378476612.1">
    <property type="nucleotide sequence ID" value="NZ_JBHUIW010000003.1"/>
</dbReference>
<protein>
    <submittedName>
        <fullName evidence="1">3TM-type holin</fullName>
    </submittedName>
</protein>
<comment type="caution">
    <text evidence="1">The sequence shown here is derived from an EMBL/GenBank/DDBJ whole genome shotgun (WGS) entry which is preliminary data.</text>
</comment>
<dbReference type="Proteomes" id="UP001597314">
    <property type="component" value="Unassembled WGS sequence"/>
</dbReference>
<evidence type="ECO:0000313" key="2">
    <source>
        <dbReference type="Proteomes" id="UP001597314"/>
    </source>
</evidence>
<sequence length="204" mass="20982">MDWASLGGALARAGAPIVGRALGGPLGGLIGNAVGGVLADALGTDATPEAVGRAIATTPAPDLRPKLAVAENEATARWPALADIAKAEAELQGRVLAETAATMRAEALAGDPLQRWWRPAYAFELTIECAAFFGVLIWSLGRGDAGPLNAATNATGLLTLYWGARFAVLGVYVNGRTREKEAATTGQPAPSVVETVVRAVKGRR</sequence>
<organism evidence="1 2">
    <name type="scientific">Rhodoplanes azumiensis</name>
    <dbReference type="NCBI Taxonomy" id="1897628"/>
    <lineage>
        <taxon>Bacteria</taxon>
        <taxon>Pseudomonadati</taxon>
        <taxon>Pseudomonadota</taxon>
        <taxon>Alphaproteobacteria</taxon>
        <taxon>Hyphomicrobiales</taxon>
        <taxon>Nitrobacteraceae</taxon>
        <taxon>Rhodoplanes</taxon>
    </lineage>
</organism>
<keyword evidence="2" id="KW-1185">Reference proteome</keyword>
<evidence type="ECO:0000313" key="1">
    <source>
        <dbReference type="EMBL" id="MFD2181430.1"/>
    </source>
</evidence>
<name>A0ABW5AGT3_9BRAD</name>
<reference evidence="2" key="1">
    <citation type="journal article" date="2019" name="Int. J. Syst. Evol. Microbiol.">
        <title>The Global Catalogue of Microorganisms (GCM) 10K type strain sequencing project: providing services to taxonomists for standard genome sequencing and annotation.</title>
        <authorList>
            <consortium name="The Broad Institute Genomics Platform"/>
            <consortium name="The Broad Institute Genome Sequencing Center for Infectious Disease"/>
            <person name="Wu L."/>
            <person name="Ma J."/>
        </authorList>
    </citation>
    <scope>NUCLEOTIDE SEQUENCE [LARGE SCALE GENOMIC DNA]</scope>
    <source>
        <strain evidence="2">CGMCC 1.6774</strain>
    </source>
</reference>